<dbReference type="EMBL" id="MTYJ01000023">
    <property type="protein sequence ID" value="OQV21362.1"/>
    <property type="molecule type" value="Genomic_DNA"/>
</dbReference>
<evidence type="ECO:0000256" key="1">
    <source>
        <dbReference type="SAM" id="Phobius"/>
    </source>
</evidence>
<dbReference type="AlphaFoldDB" id="A0A1W0X222"/>
<feature type="transmembrane region" description="Helical" evidence="1">
    <location>
        <begin position="49"/>
        <end position="67"/>
    </location>
</feature>
<protein>
    <submittedName>
        <fullName evidence="2">Uncharacterized protein</fullName>
    </submittedName>
</protein>
<comment type="caution">
    <text evidence="2">The sequence shown here is derived from an EMBL/GenBank/DDBJ whole genome shotgun (WGS) entry which is preliminary data.</text>
</comment>
<sequence length="227" mass="25324">MPQRARAIFAAHFLDVVRTPNLLHLLPGKKGACIYAEQRTTTTTTRMRFFPVACFVCCAVASVWTVSRASVWLDGDVWNSATLEALILSRSLVNGYTDITTEYTNMSRSGVDFRLSGYFPTIFDCESATASVEEAADDNPQENFLAANARFAYSLRRETVAFHPIPFDDMYSIDKRGNTLHFVDDATSIAKLGYPILPGLREAFVRPVRRLMRTAIPIAINLAQISN</sequence>
<gene>
    <name evidence="2" type="ORF">BV898_04571</name>
</gene>
<name>A0A1W0X222_HYPEX</name>
<keyword evidence="1" id="KW-0812">Transmembrane</keyword>
<keyword evidence="1" id="KW-0472">Membrane</keyword>
<accession>A0A1W0X222</accession>
<evidence type="ECO:0000313" key="3">
    <source>
        <dbReference type="Proteomes" id="UP000192578"/>
    </source>
</evidence>
<proteinExistence type="predicted"/>
<keyword evidence="3" id="KW-1185">Reference proteome</keyword>
<evidence type="ECO:0000313" key="2">
    <source>
        <dbReference type="EMBL" id="OQV21362.1"/>
    </source>
</evidence>
<organism evidence="2 3">
    <name type="scientific">Hypsibius exemplaris</name>
    <name type="common">Freshwater tardigrade</name>
    <dbReference type="NCBI Taxonomy" id="2072580"/>
    <lineage>
        <taxon>Eukaryota</taxon>
        <taxon>Metazoa</taxon>
        <taxon>Ecdysozoa</taxon>
        <taxon>Tardigrada</taxon>
        <taxon>Eutardigrada</taxon>
        <taxon>Parachela</taxon>
        <taxon>Hypsibioidea</taxon>
        <taxon>Hypsibiidae</taxon>
        <taxon>Hypsibius</taxon>
    </lineage>
</organism>
<reference evidence="3" key="1">
    <citation type="submission" date="2017-01" db="EMBL/GenBank/DDBJ databases">
        <title>Comparative genomics of anhydrobiosis in the tardigrade Hypsibius dujardini.</title>
        <authorList>
            <person name="Yoshida Y."/>
            <person name="Koutsovoulos G."/>
            <person name="Laetsch D."/>
            <person name="Stevens L."/>
            <person name="Kumar S."/>
            <person name="Horikawa D."/>
            <person name="Ishino K."/>
            <person name="Komine S."/>
            <person name="Tomita M."/>
            <person name="Blaxter M."/>
            <person name="Arakawa K."/>
        </authorList>
    </citation>
    <scope>NUCLEOTIDE SEQUENCE [LARGE SCALE GENOMIC DNA]</scope>
    <source>
        <strain evidence="3">Z151</strain>
    </source>
</reference>
<keyword evidence="1" id="KW-1133">Transmembrane helix</keyword>
<dbReference type="Proteomes" id="UP000192578">
    <property type="component" value="Unassembled WGS sequence"/>
</dbReference>